<dbReference type="GO" id="GO:0016020">
    <property type="term" value="C:membrane"/>
    <property type="evidence" value="ECO:0007669"/>
    <property type="project" value="UniProtKB-SubCell"/>
</dbReference>
<feature type="transmembrane region" description="Helical" evidence="5">
    <location>
        <begin position="365"/>
        <end position="383"/>
    </location>
</feature>
<dbReference type="EMBL" id="EF138835">
    <property type="protein sequence ID" value="ABM21436.1"/>
    <property type="molecule type" value="Genomic_DNA"/>
</dbReference>
<feature type="transmembrane region" description="Helical" evidence="5">
    <location>
        <begin position="64"/>
        <end position="81"/>
    </location>
</feature>
<proteinExistence type="predicted"/>
<feature type="transmembrane region" description="Helical" evidence="5">
    <location>
        <begin position="38"/>
        <end position="58"/>
    </location>
</feature>
<organism evidence="7">
    <name type="scientific">Lactobacillus johnsonii</name>
    <dbReference type="NCBI Taxonomy" id="33959"/>
    <lineage>
        <taxon>Bacteria</taxon>
        <taxon>Bacillati</taxon>
        <taxon>Bacillota</taxon>
        <taxon>Bacilli</taxon>
        <taxon>Lactobacillales</taxon>
        <taxon>Lactobacillaceae</taxon>
        <taxon>Lactobacillus</taxon>
    </lineage>
</organism>
<name>A1YVF3_LACJH</name>
<keyword evidence="2 5" id="KW-0812">Transmembrane</keyword>
<gene>
    <name evidence="7" type="ORF">NCC2767LJ0013</name>
</gene>
<evidence type="ECO:0000256" key="1">
    <source>
        <dbReference type="ARBA" id="ARBA00004141"/>
    </source>
</evidence>
<evidence type="ECO:0000259" key="6">
    <source>
        <dbReference type="Pfam" id="PF04932"/>
    </source>
</evidence>
<dbReference type="AlphaFoldDB" id="A1YVF3"/>
<feature type="transmembrane region" description="Helical" evidence="5">
    <location>
        <begin position="6"/>
        <end position="26"/>
    </location>
</feature>
<evidence type="ECO:0000256" key="5">
    <source>
        <dbReference type="SAM" id="Phobius"/>
    </source>
</evidence>
<feature type="transmembrane region" description="Helical" evidence="5">
    <location>
        <begin position="116"/>
        <end position="138"/>
    </location>
</feature>
<feature type="domain" description="O-antigen ligase-related" evidence="6">
    <location>
        <begin position="223"/>
        <end position="353"/>
    </location>
</feature>
<dbReference type="InterPro" id="IPR007016">
    <property type="entry name" value="O-antigen_ligase-rel_domated"/>
</dbReference>
<reference evidence="7" key="1">
    <citation type="journal article" date="2007" name="J. Bacteriol.">
        <title>Similarity and differences in the Lactobacillus acidophilus group identified by polyphasic analysis and comparative genomics.</title>
        <authorList>
            <person name="Berger B."/>
            <person name="Pridmore R.D."/>
            <person name="Barretto C."/>
            <person name="Delmas-Julien F."/>
            <person name="Schreiber K."/>
            <person name="Arigoni F."/>
            <person name="Brussow H."/>
        </authorList>
    </citation>
    <scope>NUCLEOTIDE SEQUENCE</scope>
    <source>
        <strain evidence="7">NCC 2767</strain>
    </source>
</reference>
<keyword evidence="3 5" id="KW-1133">Transmembrane helix</keyword>
<evidence type="ECO:0000256" key="3">
    <source>
        <dbReference type="ARBA" id="ARBA00022989"/>
    </source>
</evidence>
<sequence>MKKNIYSGICAYLLAMIIIVNCRSVWLSNLNWLNLNNITYILFILGSITLIGININSINDLNKTILSSVFIFLYFFVYFIFRPIGLTQNIKLLIIVIILIWVMQVKGKNLPLILEAYANLMVFIAVLSVIMWILWSLIKVIPPTGTIPFNWTAVNGVHSFIPTYGHIYFETQDINLPFIGNIIRNTAVFTEAPMASLNFCIAFLLKLNEYSFKKDSGISKSQIWLIIAILSTFSTTGYILLILIFFIKWLEADKKYFIYKLIFVIPVLIVAILGINLLIRQRTVYGTMSTNLRFDDYRVGIITFFQHPFLGAGLGNSDALVQNMGNWRIYMTGFSNSITEVLAQGGIYVSLIYAYSFIKGIYYSFKYKALNGFILVFGTLYLFCTTIFSYQYILIALLILFIDFKIYFNHR</sequence>
<feature type="transmembrane region" description="Helical" evidence="5">
    <location>
        <begin position="341"/>
        <end position="358"/>
    </location>
</feature>
<comment type="subcellular location">
    <subcellularLocation>
        <location evidence="1">Membrane</location>
        <topology evidence="1">Multi-pass membrane protein</topology>
    </subcellularLocation>
</comment>
<feature type="transmembrane region" description="Helical" evidence="5">
    <location>
        <begin position="256"/>
        <end position="279"/>
    </location>
</feature>
<protein>
    <submittedName>
        <fullName evidence="7">Polymerization and export protein</fullName>
    </submittedName>
</protein>
<accession>A1YVF3</accession>
<keyword evidence="4 5" id="KW-0472">Membrane</keyword>
<evidence type="ECO:0000256" key="4">
    <source>
        <dbReference type="ARBA" id="ARBA00023136"/>
    </source>
</evidence>
<feature type="transmembrane region" description="Helical" evidence="5">
    <location>
        <begin position="88"/>
        <end position="104"/>
    </location>
</feature>
<evidence type="ECO:0000256" key="2">
    <source>
        <dbReference type="ARBA" id="ARBA00022692"/>
    </source>
</evidence>
<dbReference type="Pfam" id="PF04932">
    <property type="entry name" value="Wzy_C"/>
    <property type="match status" value="1"/>
</dbReference>
<feature type="transmembrane region" description="Helical" evidence="5">
    <location>
        <begin position="299"/>
        <end position="321"/>
    </location>
</feature>
<evidence type="ECO:0000313" key="7">
    <source>
        <dbReference type="EMBL" id="ABM21436.1"/>
    </source>
</evidence>
<feature type="transmembrane region" description="Helical" evidence="5">
    <location>
        <begin position="223"/>
        <end position="250"/>
    </location>
</feature>